<evidence type="ECO:0000313" key="3">
    <source>
        <dbReference type="Proteomes" id="UP000183994"/>
    </source>
</evidence>
<reference evidence="3" key="1">
    <citation type="submission" date="2016-11" db="EMBL/GenBank/DDBJ databases">
        <authorList>
            <person name="Varghese N."/>
            <person name="Submissions S."/>
        </authorList>
    </citation>
    <scope>NUCLEOTIDE SEQUENCE [LARGE SCALE GENOMIC DNA]</scope>
    <source>
        <strain evidence="3">DSM 16219</strain>
    </source>
</reference>
<evidence type="ECO:0000259" key="1">
    <source>
        <dbReference type="Pfam" id="PF14332"/>
    </source>
</evidence>
<dbReference type="OrthoDB" id="5412591at2"/>
<dbReference type="Proteomes" id="UP000183994">
    <property type="component" value="Unassembled WGS sequence"/>
</dbReference>
<dbReference type="Pfam" id="PF14332">
    <property type="entry name" value="DUF4388"/>
    <property type="match status" value="2"/>
</dbReference>
<dbReference type="InterPro" id="IPR025497">
    <property type="entry name" value="PatA-like_N"/>
</dbReference>
<gene>
    <name evidence="2" type="ORF">SAMN02745216_02905</name>
</gene>
<protein>
    <recommendedName>
        <fullName evidence="1">PatA-like N-terminal domain-containing protein</fullName>
    </recommendedName>
</protein>
<dbReference type="SUPFAM" id="SSF160246">
    <property type="entry name" value="EspE N-terminal domain-like"/>
    <property type="match status" value="1"/>
</dbReference>
<dbReference type="PANTHER" id="PTHR36304">
    <property type="entry name" value="DOMAIN GTPASE-ACTIVATING PROTEIN, PUTATIVE-RELATED-RELATED"/>
    <property type="match status" value="1"/>
</dbReference>
<feature type="domain" description="PatA-like N-terminal" evidence="1">
    <location>
        <begin position="4"/>
        <end position="80"/>
    </location>
</feature>
<accession>A0A1M6PUC8</accession>
<keyword evidence="3" id="KW-1185">Reference proteome</keyword>
<dbReference type="AlphaFoldDB" id="A0A1M6PUC8"/>
<dbReference type="PANTHER" id="PTHR36304:SF4">
    <property type="entry name" value="DUF4388 DOMAIN-CONTAINING PROTEIN"/>
    <property type="match status" value="1"/>
</dbReference>
<sequence>MHLKGNFETASLTTIFQMLSNDMKTGLLRLTNEENDVRIFFKEGVVIYARGTAQEHALGQMLMSKGVITSDQLDECLEESSRTRQALGNILVKKGHVSLKRLKKHIADQAEQVIYSVFFWDGGRFDYSDSDLVPPGVLVTHLDIMNILLEATRRIDELDVLKKHLPGDDVVLKAVGAASVDQVKMSPIEWRFLSLVDGKRKIKDITRESGYDKFTVYQVLNSLLSLGLAEKDEELASKVEAYGPILDLYRQFWVVVRKELEKDLGSRPFIIVGSPPPASPSKRRDFIKNLHETELWKWISNILLKARPKDDEFRGVFKGIHPDNTPSETKDWVFECFKEEAPEKGARILEEGYKLYLTNLLKDLPDIIGGFRTLDVIAALTESLSKTRDKRLMLSPDQSNGIQSVFAMVSQFVAEKLNDEEEKIFGLFALKNRKYLS</sequence>
<feature type="domain" description="PatA-like N-terminal" evidence="1">
    <location>
        <begin position="84"/>
        <end position="158"/>
    </location>
</feature>
<name>A0A1M6PUC8_9BACT</name>
<dbReference type="EMBL" id="FQZU01000018">
    <property type="protein sequence ID" value="SHK11450.1"/>
    <property type="molecule type" value="Genomic_DNA"/>
</dbReference>
<evidence type="ECO:0000313" key="2">
    <source>
        <dbReference type="EMBL" id="SHK11450.1"/>
    </source>
</evidence>
<dbReference type="InterPro" id="IPR037257">
    <property type="entry name" value="T2SS_E_N_sf"/>
</dbReference>
<organism evidence="2 3">
    <name type="scientific">Desulfatibacillum alkenivorans DSM 16219</name>
    <dbReference type="NCBI Taxonomy" id="1121393"/>
    <lineage>
        <taxon>Bacteria</taxon>
        <taxon>Pseudomonadati</taxon>
        <taxon>Thermodesulfobacteriota</taxon>
        <taxon>Desulfobacteria</taxon>
        <taxon>Desulfobacterales</taxon>
        <taxon>Desulfatibacillaceae</taxon>
        <taxon>Desulfatibacillum</taxon>
    </lineage>
</organism>
<dbReference type="STRING" id="1121393.SAMN02745216_02905"/>
<proteinExistence type="predicted"/>